<dbReference type="AlphaFoldDB" id="A0A917RYN0"/>
<dbReference type="Proteomes" id="UP000638263">
    <property type="component" value="Unassembled WGS sequence"/>
</dbReference>
<name>A0A917RYN0_9NOCA</name>
<organism evidence="1 2">
    <name type="scientific">Nocardia jinanensis</name>
    <dbReference type="NCBI Taxonomy" id="382504"/>
    <lineage>
        <taxon>Bacteria</taxon>
        <taxon>Bacillati</taxon>
        <taxon>Actinomycetota</taxon>
        <taxon>Actinomycetes</taxon>
        <taxon>Mycobacteriales</taxon>
        <taxon>Nocardiaceae</taxon>
        <taxon>Nocardia</taxon>
    </lineage>
</organism>
<dbReference type="Pfam" id="PF14063">
    <property type="entry name" value="DUF4254"/>
    <property type="match status" value="1"/>
</dbReference>
<keyword evidence="2" id="KW-1185">Reference proteome</keyword>
<dbReference type="InterPro" id="IPR025350">
    <property type="entry name" value="DUF4254"/>
</dbReference>
<dbReference type="EMBL" id="BMMH01000031">
    <property type="protein sequence ID" value="GGL42875.1"/>
    <property type="molecule type" value="Genomic_DNA"/>
</dbReference>
<protein>
    <recommendedName>
        <fullName evidence="3">DUF4254 domain-containing protein</fullName>
    </recommendedName>
</protein>
<evidence type="ECO:0000313" key="2">
    <source>
        <dbReference type="Proteomes" id="UP000638263"/>
    </source>
</evidence>
<proteinExistence type="predicted"/>
<accession>A0A917RYN0</accession>
<reference evidence="1" key="2">
    <citation type="submission" date="2020-09" db="EMBL/GenBank/DDBJ databases">
        <authorList>
            <person name="Sun Q."/>
            <person name="Zhou Y."/>
        </authorList>
    </citation>
    <scope>NUCLEOTIDE SEQUENCE</scope>
    <source>
        <strain evidence="1">CGMCC 4.3508</strain>
    </source>
</reference>
<evidence type="ECO:0008006" key="3">
    <source>
        <dbReference type="Google" id="ProtNLM"/>
    </source>
</evidence>
<gene>
    <name evidence="1" type="ORF">GCM10011588_67050</name>
</gene>
<reference evidence="1" key="1">
    <citation type="journal article" date="2014" name="Int. J. Syst. Evol. Microbiol.">
        <title>Complete genome sequence of Corynebacterium casei LMG S-19264T (=DSM 44701T), isolated from a smear-ripened cheese.</title>
        <authorList>
            <consortium name="US DOE Joint Genome Institute (JGI-PGF)"/>
            <person name="Walter F."/>
            <person name="Albersmeier A."/>
            <person name="Kalinowski J."/>
            <person name="Ruckert C."/>
        </authorList>
    </citation>
    <scope>NUCLEOTIDE SEQUENCE</scope>
    <source>
        <strain evidence="1">CGMCC 4.3508</strain>
    </source>
</reference>
<evidence type="ECO:0000313" key="1">
    <source>
        <dbReference type="EMBL" id="GGL42875.1"/>
    </source>
</evidence>
<comment type="caution">
    <text evidence="1">The sequence shown here is derived from an EMBL/GenBank/DDBJ whole genome shotgun (WGS) entry which is preliminary data.</text>
</comment>
<sequence length="164" mass="18249">MFEQSVMVPGDVRTGAAVIAASPGLPTATQLLCSFQGTRFEDHEVLRSARALALLHGRRVTMRDALLVAEVDERRRELVEDIDDWAHSRSPHRGGDALIHAETLGAVIDRMAWGWVDANQSVEIDGARDHQARKRWHRLAELIDGYTELIGDLLQGGRRLPGRV</sequence>